<comment type="caution">
    <text evidence="1">The sequence shown here is derived from an EMBL/GenBank/DDBJ whole genome shotgun (WGS) entry which is preliminary data.</text>
</comment>
<gene>
    <name evidence="1" type="ORF">Amon02_001138800</name>
</gene>
<sequence>MNKYNINNDPPAFKIKTSKKWVLPPRPKPGRKPSQVTGSKEKAQKEQAAKKRAAKKQQQQQQAQAQQQAQQLQKHQHPMPLLPITKSISSKVVATAPTVKSLVASATVTSSIAKAAASASASQDKLRDHELEESILKNPIKQEILKINEENYYLKLQVIKLVSDLKSLKNEITMQKTNCKSIASSDVTAIAPSIAPKSTSASPSPAPVSASTHAAKAPVIKEERVDHINAVSPTLSHHEPSALSVPPIPAPIQPKKLSPISPKPTITATRNNNNKHNQNNNNNNNNNSTQNHRKPTSPMDMLTDNGKIPMNPIPMSRKRSHDEDINDLIVSLLDLSHTTPSANALAITTSTSPKTTTSPTTSTKTNPKTF</sequence>
<accession>A0ACB5U631</accession>
<evidence type="ECO:0000313" key="2">
    <source>
        <dbReference type="Proteomes" id="UP001165064"/>
    </source>
</evidence>
<reference evidence="1" key="1">
    <citation type="submission" date="2023-04" db="EMBL/GenBank/DDBJ databases">
        <title>Ambrosiozyma monospora NBRC 10751.</title>
        <authorList>
            <person name="Ichikawa N."/>
            <person name="Sato H."/>
            <person name="Tonouchi N."/>
        </authorList>
    </citation>
    <scope>NUCLEOTIDE SEQUENCE</scope>
    <source>
        <strain evidence="1">NBRC 10751</strain>
    </source>
</reference>
<dbReference type="Proteomes" id="UP001165064">
    <property type="component" value="Unassembled WGS sequence"/>
</dbReference>
<keyword evidence="2" id="KW-1185">Reference proteome</keyword>
<organism evidence="1 2">
    <name type="scientific">Ambrosiozyma monospora</name>
    <name type="common">Yeast</name>
    <name type="synonym">Endomycopsis monosporus</name>
    <dbReference type="NCBI Taxonomy" id="43982"/>
    <lineage>
        <taxon>Eukaryota</taxon>
        <taxon>Fungi</taxon>
        <taxon>Dikarya</taxon>
        <taxon>Ascomycota</taxon>
        <taxon>Saccharomycotina</taxon>
        <taxon>Pichiomycetes</taxon>
        <taxon>Pichiales</taxon>
        <taxon>Pichiaceae</taxon>
        <taxon>Ambrosiozyma</taxon>
    </lineage>
</organism>
<name>A0ACB5U631_AMBMO</name>
<proteinExistence type="predicted"/>
<evidence type="ECO:0000313" key="1">
    <source>
        <dbReference type="EMBL" id="GMF02211.1"/>
    </source>
</evidence>
<protein>
    <submittedName>
        <fullName evidence="1">Unnamed protein product</fullName>
    </submittedName>
</protein>
<dbReference type="EMBL" id="BSXS01012359">
    <property type="protein sequence ID" value="GMF02211.1"/>
    <property type="molecule type" value="Genomic_DNA"/>
</dbReference>